<name>A0ABQ7H2M7_DUNSA</name>
<comment type="pathway">
    <text evidence="2 6">One-carbon metabolism; tetrahydrofolate interconversion.</text>
</comment>
<evidence type="ECO:0000256" key="3">
    <source>
        <dbReference type="ARBA" id="ARBA00022630"/>
    </source>
</evidence>
<reference evidence="8" key="1">
    <citation type="submission" date="2017-08" db="EMBL/GenBank/DDBJ databases">
        <authorList>
            <person name="Polle J.E."/>
            <person name="Barry K."/>
            <person name="Cushman J."/>
            <person name="Schmutz J."/>
            <person name="Tran D."/>
            <person name="Hathwaick L.T."/>
            <person name="Yim W.C."/>
            <person name="Jenkins J."/>
            <person name="Mckie-Krisberg Z.M."/>
            <person name="Prochnik S."/>
            <person name="Lindquist E."/>
            <person name="Dockter R.B."/>
            <person name="Adam C."/>
            <person name="Molina H."/>
            <person name="Bunkerborg J."/>
            <person name="Jin E."/>
            <person name="Buchheim M."/>
            <person name="Magnuson J."/>
        </authorList>
    </citation>
    <scope>NUCLEOTIDE SEQUENCE</scope>
    <source>
        <strain evidence="8">CCAP 19/18</strain>
    </source>
</reference>
<evidence type="ECO:0000256" key="7">
    <source>
        <dbReference type="SAM" id="MobiDB-lite"/>
    </source>
</evidence>
<protein>
    <recommendedName>
        <fullName evidence="10">Methylenetetrahydrofolate reductase (NAD(P)H)</fullName>
    </recommendedName>
</protein>
<evidence type="ECO:0000256" key="2">
    <source>
        <dbReference type="ARBA" id="ARBA00004777"/>
    </source>
</evidence>
<evidence type="ECO:0000313" key="8">
    <source>
        <dbReference type="EMBL" id="KAF5841111.1"/>
    </source>
</evidence>
<evidence type="ECO:0000256" key="5">
    <source>
        <dbReference type="ARBA" id="ARBA00023002"/>
    </source>
</evidence>
<comment type="caution">
    <text evidence="8">The sequence shown here is derived from an EMBL/GenBank/DDBJ whole genome shotgun (WGS) entry which is preliminary data.</text>
</comment>
<feature type="region of interest" description="Disordered" evidence="7">
    <location>
        <begin position="38"/>
        <end position="63"/>
    </location>
</feature>
<sequence>MLSGGRGVAGCAFPCKRHPTQHLWTSVCTAAKLARPSHVRQSSSNTPTPEQQAQASKPSSSRRLLLTLERSVGRSFGADDSLRSTRAFGAEVFPDLPSATTWGSMWRKLKESALSPIAAPAQQNGVSTSSPAVQGEADVQPEALKVMTVAANLRSMQEIEKRILSIVPSPAKRAEPSGASDKMSGRAADALLLVSGSHPVRTLPGSNLLLPSSLNILEASNQLKRAGAIAPTTQLWAVANPNVERDASLAEQKVAKGATLFLTQPPFDMDSFAAWVEDARARGVWESAQLVVGHPMVSSAGNLAFWMSLSSCLGKPACQQLLRQVSSAEASDKQQAEQLCAQYNERLVSQALSWDSTDGFHLMPITAKGREATQRALMPHGCLHFGAGH</sequence>
<comment type="cofactor">
    <cofactor evidence="1">
        <name>FAD</name>
        <dbReference type="ChEBI" id="CHEBI:57692"/>
    </cofactor>
</comment>
<evidence type="ECO:0000256" key="4">
    <source>
        <dbReference type="ARBA" id="ARBA00022827"/>
    </source>
</evidence>
<keyword evidence="4" id="KW-0274">FAD</keyword>
<proteinExistence type="predicted"/>
<gene>
    <name evidence="8" type="ORF">DUNSADRAFT_14286</name>
</gene>
<dbReference type="InterPro" id="IPR029041">
    <property type="entry name" value="FAD-linked_oxidoreductase-like"/>
</dbReference>
<dbReference type="Pfam" id="PF02219">
    <property type="entry name" value="MTHFR"/>
    <property type="match status" value="1"/>
</dbReference>
<feature type="compositionally biased region" description="Polar residues" evidence="7">
    <location>
        <begin position="39"/>
        <end position="58"/>
    </location>
</feature>
<keyword evidence="9" id="KW-1185">Reference proteome</keyword>
<evidence type="ECO:0008006" key="10">
    <source>
        <dbReference type="Google" id="ProtNLM"/>
    </source>
</evidence>
<dbReference type="InterPro" id="IPR003171">
    <property type="entry name" value="Mehydrof_redctse-like"/>
</dbReference>
<evidence type="ECO:0000256" key="6">
    <source>
        <dbReference type="RuleBase" id="RU004254"/>
    </source>
</evidence>
<evidence type="ECO:0000256" key="1">
    <source>
        <dbReference type="ARBA" id="ARBA00001974"/>
    </source>
</evidence>
<organism evidence="8 9">
    <name type="scientific">Dunaliella salina</name>
    <name type="common">Green alga</name>
    <name type="synonym">Protococcus salinus</name>
    <dbReference type="NCBI Taxonomy" id="3046"/>
    <lineage>
        <taxon>Eukaryota</taxon>
        <taxon>Viridiplantae</taxon>
        <taxon>Chlorophyta</taxon>
        <taxon>core chlorophytes</taxon>
        <taxon>Chlorophyceae</taxon>
        <taxon>CS clade</taxon>
        <taxon>Chlamydomonadales</taxon>
        <taxon>Dunaliellaceae</taxon>
        <taxon>Dunaliella</taxon>
    </lineage>
</organism>
<dbReference type="SUPFAM" id="SSF51730">
    <property type="entry name" value="FAD-linked oxidoreductase"/>
    <property type="match status" value="1"/>
</dbReference>
<keyword evidence="5" id="KW-0560">Oxidoreductase</keyword>
<dbReference type="Proteomes" id="UP000815325">
    <property type="component" value="Unassembled WGS sequence"/>
</dbReference>
<keyword evidence="3" id="KW-0285">Flavoprotein</keyword>
<dbReference type="Gene3D" id="3.20.20.220">
    <property type="match status" value="1"/>
</dbReference>
<dbReference type="EMBL" id="MU069494">
    <property type="protein sequence ID" value="KAF5841111.1"/>
    <property type="molecule type" value="Genomic_DNA"/>
</dbReference>
<evidence type="ECO:0000313" key="9">
    <source>
        <dbReference type="Proteomes" id="UP000815325"/>
    </source>
</evidence>
<accession>A0ABQ7H2M7</accession>